<evidence type="ECO:0000256" key="3">
    <source>
        <dbReference type="ARBA" id="ARBA00023002"/>
    </source>
</evidence>
<feature type="domain" description="3-hydroxyacyl-CoA dehydrogenase NAD binding" evidence="5">
    <location>
        <begin position="5"/>
        <end position="185"/>
    </location>
</feature>
<dbReference type="Pfam" id="PF02737">
    <property type="entry name" value="3HCDH_N"/>
    <property type="match status" value="1"/>
</dbReference>
<gene>
    <name evidence="6" type="ORF">J2Z37_001212</name>
</gene>
<dbReference type="EC" id="1.1.1.157" evidence="6"/>
<comment type="similarity">
    <text evidence="2">Belongs to the 3-hydroxyacyl-CoA dehydrogenase family.</text>
</comment>
<dbReference type="InterPro" id="IPR006108">
    <property type="entry name" value="3HC_DH_C"/>
</dbReference>
<dbReference type="SUPFAM" id="SSF51735">
    <property type="entry name" value="NAD(P)-binding Rossmann-fold domains"/>
    <property type="match status" value="1"/>
</dbReference>
<keyword evidence="7" id="KW-1185">Reference proteome</keyword>
<reference evidence="6 7" key="1">
    <citation type="submission" date="2021-03" db="EMBL/GenBank/DDBJ databases">
        <title>Genomic Encyclopedia of Type Strains, Phase IV (KMG-IV): sequencing the most valuable type-strain genomes for metagenomic binning, comparative biology and taxonomic classification.</title>
        <authorList>
            <person name="Goeker M."/>
        </authorList>
    </citation>
    <scope>NUCLEOTIDE SEQUENCE [LARGE SCALE GENOMIC DNA]</scope>
    <source>
        <strain evidence="6 7">DSM 24738</strain>
    </source>
</reference>
<comment type="caution">
    <text evidence="6">The sequence shown here is derived from an EMBL/GenBank/DDBJ whole genome shotgun (WGS) entry which is preliminary data.</text>
</comment>
<dbReference type="InterPro" id="IPR013328">
    <property type="entry name" value="6PGD_dom2"/>
</dbReference>
<dbReference type="PANTHER" id="PTHR48075">
    <property type="entry name" value="3-HYDROXYACYL-COA DEHYDROGENASE FAMILY PROTEIN"/>
    <property type="match status" value="1"/>
</dbReference>
<feature type="domain" description="3-hydroxyacyl-CoA dehydrogenase C-terminal" evidence="4">
    <location>
        <begin position="189"/>
        <end position="286"/>
    </location>
</feature>
<dbReference type="Proteomes" id="UP001519343">
    <property type="component" value="Unassembled WGS sequence"/>
</dbReference>
<dbReference type="PIRSF" id="PIRSF000105">
    <property type="entry name" value="HCDH"/>
    <property type="match status" value="1"/>
</dbReference>
<evidence type="ECO:0000259" key="4">
    <source>
        <dbReference type="Pfam" id="PF00725"/>
    </source>
</evidence>
<dbReference type="InterPro" id="IPR008927">
    <property type="entry name" value="6-PGluconate_DH-like_C_sf"/>
</dbReference>
<name>A0ABS4GLS1_9BACL</name>
<keyword evidence="3 6" id="KW-0560">Oxidoreductase</keyword>
<dbReference type="SUPFAM" id="SSF48179">
    <property type="entry name" value="6-phosphogluconate dehydrogenase C-terminal domain-like"/>
    <property type="match status" value="1"/>
</dbReference>
<dbReference type="InterPro" id="IPR022694">
    <property type="entry name" value="3-OHacyl-CoA_DH"/>
</dbReference>
<dbReference type="Gene3D" id="3.40.50.720">
    <property type="entry name" value="NAD(P)-binding Rossmann-like Domain"/>
    <property type="match status" value="1"/>
</dbReference>
<evidence type="ECO:0000256" key="1">
    <source>
        <dbReference type="ARBA" id="ARBA00005086"/>
    </source>
</evidence>
<dbReference type="InterPro" id="IPR036291">
    <property type="entry name" value="NAD(P)-bd_dom_sf"/>
</dbReference>
<dbReference type="Pfam" id="PF00725">
    <property type="entry name" value="3HCDH"/>
    <property type="match status" value="1"/>
</dbReference>
<evidence type="ECO:0000256" key="2">
    <source>
        <dbReference type="ARBA" id="ARBA00009463"/>
    </source>
</evidence>
<accession>A0ABS4GLS1</accession>
<organism evidence="6 7">
    <name type="scientific">Ammoniphilus resinae</name>
    <dbReference type="NCBI Taxonomy" id="861532"/>
    <lineage>
        <taxon>Bacteria</taxon>
        <taxon>Bacillati</taxon>
        <taxon>Bacillota</taxon>
        <taxon>Bacilli</taxon>
        <taxon>Bacillales</taxon>
        <taxon>Paenibacillaceae</taxon>
        <taxon>Aneurinibacillus group</taxon>
        <taxon>Ammoniphilus</taxon>
    </lineage>
</organism>
<dbReference type="PANTHER" id="PTHR48075:SF5">
    <property type="entry name" value="3-HYDROXYBUTYRYL-COA DEHYDROGENASE"/>
    <property type="match status" value="1"/>
</dbReference>
<dbReference type="EMBL" id="JAGGKT010000002">
    <property type="protein sequence ID" value="MBP1931215.1"/>
    <property type="molecule type" value="Genomic_DNA"/>
</dbReference>
<sequence>MKEEKLTILGSGTMGHSIALTAALSGLAVKVWGNTEQDIANGERGVRDKLEILLQNQAITEGEKVETRERIQFTVHWEEALEGATFIIEAIPEILQLKQDFFQKLDQQCSSDVILASNTSGLSPTAIAINTQEPGRTIVTHFWNPAHLIPLVEVVKGEKTTDQTVDRAMAMIKKMNKKPILVKKDILGSIGNRLQYALFREAQYILEQGVASMEDIDDAVRYSLGRRLPVTGPFMTADMGGLDVFHAISSYLFPDLCKEDGSLASMRQLVDQGKYGQKNGAGFYQWTPEFSAKMSEAREKELIEWLKKDRASEGW</sequence>
<protein>
    <submittedName>
        <fullName evidence="6">3-hydroxybutyryl-CoA dehydrogenase</fullName>
        <ecNumber evidence="6">1.1.1.157</ecNumber>
    </submittedName>
</protein>
<dbReference type="InterPro" id="IPR006176">
    <property type="entry name" value="3-OHacyl-CoA_DH_NAD-bd"/>
</dbReference>
<dbReference type="Gene3D" id="1.10.1040.10">
    <property type="entry name" value="N-(1-d-carboxylethyl)-l-norvaline Dehydrogenase, domain 2"/>
    <property type="match status" value="1"/>
</dbReference>
<dbReference type="RefSeq" id="WP_209809296.1">
    <property type="nucleotide sequence ID" value="NZ_JAGGKT010000002.1"/>
</dbReference>
<evidence type="ECO:0000313" key="7">
    <source>
        <dbReference type="Proteomes" id="UP001519343"/>
    </source>
</evidence>
<comment type="pathway">
    <text evidence="1">Lipid metabolism; butanoate metabolism.</text>
</comment>
<dbReference type="GO" id="GO:0008691">
    <property type="term" value="F:3-hydroxybutyryl-CoA dehydrogenase activity"/>
    <property type="evidence" value="ECO:0007669"/>
    <property type="project" value="UniProtKB-EC"/>
</dbReference>
<proteinExistence type="inferred from homology"/>
<evidence type="ECO:0000259" key="5">
    <source>
        <dbReference type="Pfam" id="PF02737"/>
    </source>
</evidence>
<evidence type="ECO:0000313" key="6">
    <source>
        <dbReference type="EMBL" id="MBP1931215.1"/>
    </source>
</evidence>